<proteinExistence type="predicted"/>
<keyword evidence="1" id="KW-0472">Membrane</keyword>
<dbReference type="EMBL" id="JBAHYK010000384">
    <property type="protein sequence ID" value="KAL0574594.1"/>
    <property type="molecule type" value="Genomic_DNA"/>
</dbReference>
<organism evidence="2 3">
    <name type="scientific">Marasmius crinis-equi</name>
    <dbReference type="NCBI Taxonomy" id="585013"/>
    <lineage>
        <taxon>Eukaryota</taxon>
        <taxon>Fungi</taxon>
        <taxon>Dikarya</taxon>
        <taxon>Basidiomycota</taxon>
        <taxon>Agaricomycotina</taxon>
        <taxon>Agaricomycetes</taxon>
        <taxon>Agaricomycetidae</taxon>
        <taxon>Agaricales</taxon>
        <taxon>Marasmiineae</taxon>
        <taxon>Marasmiaceae</taxon>
        <taxon>Marasmius</taxon>
    </lineage>
</organism>
<feature type="transmembrane region" description="Helical" evidence="1">
    <location>
        <begin position="40"/>
        <end position="59"/>
    </location>
</feature>
<keyword evidence="3" id="KW-1185">Reference proteome</keyword>
<accession>A0ABR3FH24</accession>
<keyword evidence="1" id="KW-0812">Transmembrane</keyword>
<name>A0ABR3FH24_9AGAR</name>
<evidence type="ECO:0000313" key="3">
    <source>
        <dbReference type="Proteomes" id="UP001465976"/>
    </source>
</evidence>
<feature type="transmembrane region" description="Helical" evidence="1">
    <location>
        <begin position="7"/>
        <end position="28"/>
    </location>
</feature>
<dbReference type="PANTHER" id="PTHR35408:SF3">
    <property type="entry name" value="GLYCOSYLTRANSFERASE 2-LIKE DOMAIN-CONTAINING PROTEIN"/>
    <property type="match status" value="1"/>
</dbReference>
<dbReference type="Proteomes" id="UP001465976">
    <property type="component" value="Unassembled WGS sequence"/>
</dbReference>
<keyword evidence="1" id="KW-1133">Transmembrane helix</keyword>
<sequence>MAYMFSYYGIACSILITLINYVFLGLQFPVDGFYMHSWEIWLAVTVVFTGSGNLAYTLVEYRLGEKKLSGHFGAPFLHQYYLVGNEERGREVEFLQGDPEDRKEVSFGAHLFVFYVSERVTSTEAFQPLRSYMGHGRLGLAFYHVDKPVDKV</sequence>
<dbReference type="PANTHER" id="PTHR35408">
    <property type="entry name" value="CHROMOSOME 15, WHOLE GENOME SHOTGUN SEQUENCE"/>
    <property type="match status" value="1"/>
</dbReference>
<comment type="caution">
    <text evidence="2">The sequence shown here is derived from an EMBL/GenBank/DDBJ whole genome shotgun (WGS) entry which is preliminary data.</text>
</comment>
<evidence type="ECO:0000256" key="1">
    <source>
        <dbReference type="SAM" id="Phobius"/>
    </source>
</evidence>
<evidence type="ECO:0000313" key="2">
    <source>
        <dbReference type="EMBL" id="KAL0574594.1"/>
    </source>
</evidence>
<reference evidence="2 3" key="1">
    <citation type="submission" date="2024-02" db="EMBL/GenBank/DDBJ databases">
        <title>A draft genome for the cacao thread blight pathogen Marasmius crinis-equi.</title>
        <authorList>
            <person name="Cohen S.P."/>
            <person name="Baruah I.K."/>
            <person name="Amoako-Attah I."/>
            <person name="Bukari Y."/>
            <person name="Meinhardt L.W."/>
            <person name="Bailey B.A."/>
        </authorList>
    </citation>
    <scope>NUCLEOTIDE SEQUENCE [LARGE SCALE GENOMIC DNA]</scope>
    <source>
        <strain evidence="2 3">GH-76</strain>
    </source>
</reference>
<protein>
    <submittedName>
        <fullName evidence="2">Uncharacterized protein</fullName>
    </submittedName>
</protein>
<gene>
    <name evidence="2" type="ORF">V5O48_007379</name>
</gene>